<evidence type="ECO:0000256" key="1">
    <source>
        <dbReference type="SAM" id="Phobius"/>
    </source>
</evidence>
<sequence length="110" mass="11552">MKQRALRRTAHDLPRSQIGTQLCALLVAGLGAAAFGIADLLIGLAGALLGRFVLLSILLAFQFAMLTVGFVFTRCVVGHHLGDSIERLQTNVSAAPVMCAPRRTAPVGAV</sequence>
<reference evidence="2" key="1">
    <citation type="submission" date="2021-10" db="EMBL/GenBank/DDBJ databases">
        <authorList>
            <person name="Hussein R."/>
            <person name="Harrison J."/>
            <person name="Studholme D.J."/>
            <person name="Vicente J."/>
            <person name="Grant M."/>
        </authorList>
    </citation>
    <scope>NUCLEOTIDE SEQUENCE</scope>
    <source>
        <strain evidence="2">NCPPB 2970</strain>
    </source>
</reference>
<name>A0AAJ2X747_XANCA</name>
<organism evidence="2 3">
    <name type="scientific">Xanthomonas campestris pv. papavericola</name>
    <dbReference type="NCBI Taxonomy" id="487881"/>
    <lineage>
        <taxon>Bacteria</taxon>
        <taxon>Pseudomonadati</taxon>
        <taxon>Pseudomonadota</taxon>
        <taxon>Gammaproteobacteria</taxon>
        <taxon>Lysobacterales</taxon>
        <taxon>Lysobacteraceae</taxon>
        <taxon>Xanthomonas</taxon>
    </lineage>
</organism>
<evidence type="ECO:0000313" key="2">
    <source>
        <dbReference type="EMBL" id="MEC3890039.1"/>
    </source>
</evidence>
<reference evidence="2" key="2">
    <citation type="submission" date="2024-01" db="EMBL/GenBank/DDBJ databases">
        <title>Long-read genome sequencing of X. campestris pv. papavericola.</title>
        <authorList>
            <person name="Hussain R.M.F."/>
            <person name="Greer S."/>
            <person name="Harrison J."/>
            <person name="Grant M."/>
            <person name="Vicente J."/>
            <person name="Studholme D.J."/>
        </authorList>
    </citation>
    <scope>NUCLEOTIDE SEQUENCE</scope>
    <source>
        <strain evidence="2">NCPPB 2970</strain>
    </source>
</reference>
<dbReference type="AlphaFoldDB" id="A0AAJ2X747"/>
<dbReference type="RefSeq" id="WP_162604224.1">
    <property type="nucleotide sequence ID" value="NZ_JAJFNJ020000003.1"/>
</dbReference>
<proteinExistence type="predicted"/>
<keyword evidence="1" id="KW-0472">Membrane</keyword>
<protein>
    <submittedName>
        <fullName evidence="2">Uncharacterized protein</fullName>
    </submittedName>
</protein>
<feature type="transmembrane region" description="Helical" evidence="1">
    <location>
        <begin position="21"/>
        <end position="46"/>
    </location>
</feature>
<keyword evidence="1" id="KW-1133">Transmembrane helix</keyword>
<dbReference type="Proteomes" id="UP001297361">
    <property type="component" value="Unassembled WGS sequence"/>
</dbReference>
<accession>A0AAJ2X747</accession>
<comment type="caution">
    <text evidence="2">The sequence shown here is derived from an EMBL/GenBank/DDBJ whole genome shotgun (WGS) entry which is preliminary data.</text>
</comment>
<dbReference type="EMBL" id="JAJFNJ020000003">
    <property type="protein sequence ID" value="MEC3890039.1"/>
    <property type="molecule type" value="Genomic_DNA"/>
</dbReference>
<gene>
    <name evidence="2" type="ORF">LLE72_020380</name>
</gene>
<evidence type="ECO:0000313" key="3">
    <source>
        <dbReference type="Proteomes" id="UP001297361"/>
    </source>
</evidence>
<keyword evidence="1" id="KW-0812">Transmembrane</keyword>
<feature type="transmembrane region" description="Helical" evidence="1">
    <location>
        <begin position="52"/>
        <end position="77"/>
    </location>
</feature>